<gene>
    <name evidence="1" type="ordered locus">VIT_04s0008g04140</name>
</gene>
<sequence length="87" mass="10160">MRRQLEKIMNVFYCQKIPATRAYMVPLVGQKRKQLQCVIQIQWNGIPSIWPFSSSKSNQELLPSATSFLRITSSGWFQNRNAWAINK</sequence>
<protein>
    <submittedName>
        <fullName evidence="1">Uncharacterized protein</fullName>
    </submittedName>
</protein>
<dbReference type="AlphaFoldDB" id="D7SUH0"/>
<proteinExistence type="predicted"/>
<organism evidence="1 2">
    <name type="scientific">Vitis vinifera</name>
    <name type="common">Grape</name>
    <dbReference type="NCBI Taxonomy" id="29760"/>
    <lineage>
        <taxon>Eukaryota</taxon>
        <taxon>Viridiplantae</taxon>
        <taxon>Streptophyta</taxon>
        <taxon>Embryophyta</taxon>
        <taxon>Tracheophyta</taxon>
        <taxon>Spermatophyta</taxon>
        <taxon>Magnoliopsida</taxon>
        <taxon>eudicotyledons</taxon>
        <taxon>Gunneridae</taxon>
        <taxon>Pentapetalae</taxon>
        <taxon>rosids</taxon>
        <taxon>Vitales</taxon>
        <taxon>Vitaceae</taxon>
        <taxon>Viteae</taxon>
        <taxon>Vitis</taxon>
    </lineage>
</organism>
<dbReference type="InParanoid" id="D7SUH0"/>
<accession>D7SUH0</accession>
<name>D7SUH0_VITVI</name>
<dbReference type="Proteomes" id="UP000009183">
    <property type="component" value="Chromosome 4"/>
</dbReference>
<evidence type="ECO:0000313" key="1">
    <source>
        <dbReference type="EMBL" id="CBI20919.3"/>
    </source>
</evidence>
<evidence type="ECO:0000313" key="2">
    <source>
        <dbReference type="Proteomes" id="UP000009183"/>
    </source>
</evidence>
<dbReference type="PaxDb" id="29760-VIT_04s0008g04140.t01"/>
<dbReference type="EMBL" id="FN595231">
    <property type="protein sequence ID" value="CBI20919.3"/>
    <property type="molecule type" value="Genomic_DNA"/>
</dbReference>
<dbReference type="HOGENOM" id="CLU_2487987_0_0_1"/>
<dbReference type="STRING" id="29760.D7SUH0"/>
<keyword evidence="2" id="KW-1185">Reference proteome</keyword>
<reference evidence="2" key="1">
    <citation type="journal article" date="2007" name="Nature">
        <title>The grapevine genome sequence suggests ancestral hexaploidization in major angiosperm phyla.</title>
        <authorList>
            <consortium name="The French-Italian Public Consortium for Grapevine Genome Characterization."/>
            <person name="Jaillon O."/>
            <person name="Aury J.-M."/>
            <person name="Noel B."/>
            <person name="Policriti A."/>
            <person name="Clepet C."/>
            <person name="Casagrande A."/>
            <person name="Choisne N."/>
            <person name="Aubourg S."/>
            <person name="Vitulo N."/>
            <person name="Jubin C."/>
            <person name="Vezzi A."/>
            <person name="Legeai F."/>
            <person name="Hugueney P."/>
            <person name="Dasilva C."/>
            <person name="Horner D."/>
            <person name="Mica E."/>
            <person name="Jublot D."/>
            <person name="Poulain J."/>
            <person name="Bruyere C."/>
            <person name="Billault A."/>
            <person name="Segurens B."/>
            <person name="Gouyvenoux M."/>
            <person name="Ugarte E."/>
            <person name="Cattonaro F."/>
            <person name="Anthouard V."/>
            <person name="Vico V."/>
            <person name="Del Fabbro C."/>
            <person name="Alaux M."/>
            <person name="Di Gaspero G."/>
            <person name="Dumas V."/>
            <person name="Felice N."/>
            <person name="Paillard S."/>
            <person name="Juman I."/>
            <person name="Moroldo M."/>
            <person name="Scalabrin S."/>
            <person name="Canaguier A."/>
            <person name="Le Clainche I."/>
            <person name="Malacrida G."/>
            <person name="Durand E."/>
            <person name="Pesole G."/>
            <person name="Laucou V."/>
            <person name="Chatelet P."/>
            <person name="Merdinoglu D."/>
            <person name="Delledonne M."/>
            <person name="Pezzotti M."/>
            <person name="Lecharny A."/>
            <person name="Scarpelli C."/>
            <person name="Artiguenave F."/>
            <person name="Pe M.E."/>
            <person name="Valle G."/>
            <person name="Morgante M."/>
            <person name="Caboche M."/>
            <person name="Adam-Blondon A.-F."/>
            <person name="Weissenbach J."/>
            <person name="Quetier F."/>
            <person name="Wincker P."/>
        </authorList>
    </citation>
    <scope>NUCLEOTIDE SEQUENCE [LARGE SCALE GENOMIC DNA]</scope>
    <source>
        <strain evidence="2">cv. Pinot noir / PN40024</strain>
    </source>
</reference>